<feature type="compositionally biased region" description="Polar residues" evidence="1">
    <location>
        <begin position="20"/>
        <end position="33"/>
    </location>
</feature>
<dbReference type="Pfam" id="PF13672">
    <property type="entry name" value="PP2C_2"/>
    <property type="match status" value="1"/>
</dbReference>
<feature type="compositionally biased region" description="Low complexity" evidence="1">
    <location>
        <begin position="1025"/>
        <end position="1038"/>
    </location>
</feature>
<feature type="region of interest" description="Disordered" evidence="1">
    <location>
        <begin position="999"/>
        <end position="1049"/>
    </location>
</feature>
<feature type="region of interest" description="Disordered" evidence="1">
    <location>
        <begin position="508"/>
        <end position="553"/>
    </location>
</feature>
<accession>A0A6V7WGY8</accession>
<protein>
    <recommendedName>
        <fullName evidence="2">PPM-type phosphatase domain-containing protein</fullName>
    </recommendedName>
</protein>
<evidence type="ECO:0000259" key="2">
    <source>
        <dbReference type="PROSITE" id="PS51746"/>
    </source>
</evidence>
<reference evidence="3 4" key="1">
    <citation type="submission" date="2020-08" db="EMBL/GenBank/DDBJ databases">
        <authorList>
            <person name="Koutsovoulos G."/>
            <person name="Danchin GJ E."/>
        </authorList>
    </citation>
    <scope>NUCLEOTIDE SEQUENCE [LARGE SCALE GENOMIC DNA]</scope>
</reference>
<dbReference type="SUPFAM" id="SSF81606">
    <property type="entry name" value="PP2C-like"/>
    <property type="match status" value="1"/>
</dbReference>
<feature type="compositionally biased region" description="Basic and acidic residues" evidence="1">
    <location>
        <begin position="867"/>
        <end position="886"/>
    </location>
</feature>
<sequence>MSSFFRRHVRGLLRTTFSAPQSTETISSIATNNADDDFDNHDESEEERLLLSLDHRLGPAGTSTENNFQSRNGKKRQSAPEVYSGKTGLDLPNIHIGPLSMPIKACHTGPEGGLTCVQPMRQRTIAKMAKLDDEEFSLSSMDEEKKEEDEEENEGKEVGEEVKEGRGENGEERFEEEKRGTGEKKGTEVKNEVIEEMNGFRPVDEDQEDLSGRYQQQTQLNKPTKETKFLEVPKKDNKKIKRTTRRSRGGGKALIQSADSIEALGLVGVDDFSPFRNGSALEQLDWSSWDEHRALGLSTSLYERHPVSGLPAGHPIADVFGIIARENNAILALADGVNWGEGARLAARCAIRGAIDHLNNAIERQQLNTTNEIFHSMLGAFHAAHALILQEGGALTTLCVAFVAPVKDSDSSVLCVCNVGDSLCFVYNQTHGVNEITLGSHNIAQMRDMRDAGGALGPVDGRNPQLHNLTCSMTFVEKGDLVFITSDGISDNFDPVVGKFCSIKRPRDEAEEEVTETITNEKENNLTTNNQQRNNTSSTLLPPPFHKTKSAPASNIENIRKPINGTHQHLSLQNKPPLQNTNNNINNLIPSPLREMKRRQPAATLPFVDAPQRHELMLLRMNDIISNGLCIPHEHQQNSPQERRQISAVELCNNLVQFAYKLSSAKRHTLEDPELYRTRTHSRTEERLRRKMIRNMIMEMPGKLDHASVVAYQVGSEWPMTTERETDEKIIFEESPINNLKIEDLEIKEENKEENVFNNTINPNKQSVAVQCSWRPPTAAFSRSHHQQNTQNQQTLNTNTTQTKTFNTINISNNIINNQHKHQTNIKEKRCLADLSPSKIVPVKTFEEKDVLIGLKMKKNVERNVEKNREINTNKSPYEELPRFGEGDEEENSQSENYENKEILNGDKGRKSKRRHGRGSLARHTLGVDVSWLKRLVTNKHAISTEENSNKHENNNKQNKQENNKQEKNNKQNKHEDNKHENNTQEINLNNNKHLNNIKTQQQQHKHSPPTLNRSNKKHEEGETTRFSSTSSSSSTNSQKQQKHNPRLDSFDLINKNLKKGTSTISSLRKIKAAFASRPSSERRQIITNKNNNFILNKQPLNTTNSLIVSVDLGGNLHQQSLQHQRSLSQCYCRSIPPPLSSTDLAKIKESSISNSSPPSSAPPILNNKLNHSFIQNGNLKFNSTNDKNIAVPRMGISAGAGAVN</sequence>
<proteinExistence type="predicted"/>
<gene>
    <name evidence="3" type="ORF">MENT_LOCUS38743</name>
</gene>
<dbReference type="InterPro" id="IPR001932">
    <property type="entry name" value="PPM-type_phosphatase-like_dom"/>
</dbReference>
<dbReference type="InterPro" id="IPR036457">
    <property type="entry name" value="PPM-type-like_dom_sf"/>
</dbReference>
<dbReference type="PROSITE" id="PS51746">
    <property type="entry name" value="PPM_2"/>
    <property type="match status" value="1"/>
</dbReference>
<dbReference type="EMBL" id="CAJEWN010000580">
    <property type="protein sequence ID" value="CAD2186263.1"/>
    <property type="molecule type" value="Genomic_DNA"/>
</dbReference>
<feature type="compositionally biased region" description="Basic and acidic residues" evidence="1">
    <location>
        <begin position="948"/>
        <end position="983"/>
    </location>
</feature>
<evidence type="ECO:0000313" key="3">
    <source>
        <dbReference type="EMBL" id="CAD2186263.1"/>
    </source>
</evidence>
<dbReference type="SMART" id="SM00331">
    <property type="entry name" value="PP2C_SIG"/>
    <property type="match status" value="1"/>
</dbReference>
<comment type="caution">
    <text evidence="3">The sequence shown here is derived from an EMBL/GenBank/DDBJ whole genome shotgun (WGS) entry which is preliminary data.</text>
</comment>
<feature type="region of interest" description="Disordered" evidence="1">
    <location>
        <begin position="56"/>
        <end position="86"/>
    </location>
</feature>
<dbReference type="AlphaFoldDB" id="A0A6V7WGY8"/>
<dbReference type="SMART" id="SM00332">
    <property type="entry name" value="PP2Cc"/>
    <property type="match status" value="1"/>
</dbReference>
<feature type="region of interest" description="Disordered" evidence="1">
    <location>
        <begin position="943"/>
        <end position="984"/>
    </location>
</feature>
<dbReference type="Gene3D" id="3.60.40.10">
    <property type="entry name" value="PPM-type phosphatase domain"/>
    <property type="match status" value="1"/>
</dbReference>
<feature type="compositionally biased region" description="Low complexity" evidence="1">
    <location>
        <begin position="525"/>
        <end position="540"/>
    </location>
</feature>
<name>A0A6V7WGY8_MELEN</name>
<feature type="region of interest" description="Disordered" evidence="1">
    <location>
        <begin position="867"/>
        <end position="922"/>
    </location>
</feature>
<feature type="domain" description="PPM-type phosphatase" evidence="2">
    <location>
        <begin position="301"/>
        <end position="533"/>
    </location>
</feature>
<feature type="region of interest" description="Disordered" evidence="1">
    <location>
        <begin position="130"/>
        <end position="187"/>
    </location>
</feature>
<feature type="compositionally biased region" description="Polar residues" evidence="1">
    <location>
        <begin position="61"/>
        <end position="71"/>
    </location>
</feature>
<evidence type="ECO:0000313" key="4">
    <source>
        <dbReference type="Proteomes" id="UP000580250"/>
    </source>
</evidence>
<organism evidence="3 4">
    <name type="scientific">Meloidogyne enterolobii</name>
    <name type="common">Root-knot nematode worm</name>
    <name type="synonym">Meloidogyne mayaguensis</name>
    <dbReference type="NCBI Taxonomy" id="390850"/>
    <lineage>
        <taxon>Eukaryota</taxon>
        <taxon>Metazoa</taxon>
        <taxon>Ecdysozoa</taxon>
        <taxon>Nematoda</taxon>
        <taxon>Chromadorea</taxon>
        <taxon>Rhabditida</taxon>
        <taxon>Tylenchina</taxon>
        <taxon>Tylenchomorpha</taxon>
        <taxon>Tylenchoidea</taxon>
        <taxon>Meloidogynidae</taxon>
        <taxon>Meloidogyninae</taxon>
        <taxon>Meloidogyne</taxon>
    </lineage>
</organism>
<dbReference type="Proteomes" id="UP000580250">
    <property type="component" value="Unassembled WGS sequence"/>
</dbReference>
<dbReference type="InterPro" id="IPR053287">
    <property type="entry name" value="PP2C-like_domain"/>
</dbReference>
<feature type="region of interest" description="Disordered" evidence="1">
    <location>
        <begin position="20"/>
        <end position="43"/>
    </location>
</feature>
<dbReference type="PANTHER" id="PTHR21586:SF0">
    <property type="entry name" value="PP2C-LIKE DOMAIN-CONTAINING PROTEIN CG9801"/>
    <property type="match status" value="1"/>
</dbReference>
<feature type="compositionally biased region" description="Acidic residues" evidence="1">
    <location>
        <begin position="34"/>
        <end position="43"/>
    </location>
</feature>
<evidence type="ECO:0000256" key="1">
    <source>
        <dbReference type="SAM" id="MobiDB-lite"/>
    </source>
</evidence>
<feature type="compositionally biased region" description="Acidic residues" evidence="1">
    <location>
        <begin position="145"/>
        <end position="154"/>
    </location>
</feature>
<dbReference type="PANTHER" id="PTHR21586">
    <property type="entry name" value="TIPA"/>
    <property type="match status" value="1"/>
</dbReference>
<feature type="compositionally biased region" description="Basic and acidic residues" evidence="1">
    <location>
        <begin position="155"/>
        <end position="187"/>
    </location>
</feature>
<feature type="compositionally biased region" description="Basic and acidic residues" evidence="1">
    <location>
        <begin position="898"/>
        <end position="909"/>
    </location>
</feature>
<dbReference type="OrthoDB" id="2556847at2759"/>